<dbReference type="GO" id="GO:0016787">
    <property type="term" value="F:hydrolase activity"/>
    <property type="evidence" value="ECO:0007669"/>
    <property type="project" value="UniProtKB-KW"/>
</dbReference>
<dbReference type="Gene3D" id="3.40.50.1820">
    <property type="entry name" value="alpha/beta hydrolase"/>
    <property type="match status" value="1"/>
</dbReference>
<dbReference type="RefSeq" id="WP_380251088.1">
    <property type="nucleotide sequence ID" value="NZ_JBHUII010000004.1"/>
</dbReference>
<evidence type="ECO:0000313" key="1">
    <source>
        <dbReference type="EMBL" id="MFD2205965.1"/>
    </source>
</evidence>
<dbReference type="InterPro" id="IPR029058">
    <property type="entry name" value="AB_hydrolase_fold"/>
</dbReference>
<proteinExistence type="predicted"/>
<gene>
    <name evidence="1" type="ORF">ACFSKO_10095</name>
</gene>
<organism evidence="1 2">
    <name type="scientific">Kiloniella antarctica</name>
    <dbReference type="NCBI Taxonomy" id="1550907"/>
    <lineage>
        <taxon>Bacteria</taxon>
        <taxon>Pseudomonadati</taxon>
        <taxon>Pseudomonadota</taxon>
        <taxon>Alphaproteobacteria</taxon>
        <taxon>Rhodospirillales</taxon>
        <taxon>Kiloniellaceae</taxon>
        <taxon>Kiloniella</taxon>
    </lineage>
</organism>
<name>A0ABW5BKK6_9PROT</name>
<accession>A0ABW5BKK6</accession>
<comment type="caution">
    <text evidence="1">The sequence shown here is derived from an EMBL/GenBank/DDBJ whole genome shotgun (WGS) entry which is preliminary data.</text>
</comment>
<keyword evidence="2" id="KW-1185">Reference proteome</keyword>
<evidence type="ECO:0000313" key="2">
    <source>
        <dbReference type="Proteomes" id="UP001597294"/>
    </source>
</evidence>
<keyword evidence="1" id="KW-0378">Hydrolase</keyword>
<reference evidence="2" key="1">
    <citation type="journal article" date="2019" name="Int. J. Syst. Evol. Microbiol.">
        <title>The Global Catalogue of Microorganisms (GCM) 10K type strain sequencing project: providing services to taxonomists for standard genome sequencing and annotation.</title>
        <authorList>
            <consortium name="The Broad Institute Genomics Platform"/>
            <consortium name="The Broad Institute Genome Sequencing Center for Infectious Disease"/>
            <person name="Wu L."/>
            <person name="Ma J."/>
        </authorList>
    </citation>
    <scope>NUCLEOTIDE SEQUENCE [LARGE SCALE GENOMIC DNA]</scope>
    <source>
        <strain evidence="2">CGMCC 4.7192</strain>
    </source>
</reference>
<dbReference type="Proteomes" id="UP001597294">
    <property type="component" value="Unassembled WGS sequence"/>
</dbReference>
<protein>
    <submittedName>
        <fullName evidence="1">Alpha/beta fold hydrolase</fullName>
    </submittedName>
</protein>
<dbReference type="SUPFAM" id="SSF53474">
    <property type="entry name" value="alpha/beta-Hydrolases"/>
    <property type="match status" value="1"/>
</dbReference>
<dbReference type="EMBL" id="JBHUII010000004">
    <property type="protein sequence ID" value="MFD2205965.1"/>
    <property type="molecule type" value="Genomic_DNA"/>
</dbReference>
<sequence>MKIVLLPGLDGMGDMFAPFLSVLDGFETQIIALPNTGKQDYETLTSYVMSQLPDEAFILVAESFSGPIAAQISAKSPPHLKGIVFVASFLSSPNRALLFLAKLLPLNLLARLPLSRFVLRFLFLGSVAGDDLMDLFQSTVKKLSPKLMKARLETLQSLDFECFSSELPVVYILPSSDKLVPQFKSEQFKVCYKNVEIKIVEGPHFLLQAKPVEGAYIVTEFVNSL</sequence>